<dbReference type="InterPro" id="IPR011889">
    <property type="entry name" value="Liste_lipo_26"/>
</dbReference>
<dbReference type="OrthoDB" id="198852at2759"/>
<dbReference type="InterPro" id="IPR005046">
    <property type="entry name" value="DUF285"/>
</dbReference>
<dbReference type="EMBL" id="BDSP01000225">
    <property type="protein sequence ID" value="GAX25469.1"/>
    <property type="molecule type" value="Genomic_DNA"/>
</dbReference>
<dbReference type="NCBIfam" id="TIGR02167">
    <property type="entry name" value="Liste_lipo_26"/>
    <property type="match status" value="2"/>
</dbReference>
<protein>
    <recommendedName>
        <fullName evidence="3">BspA family leucine-rich repeat surface protein</fullName>
    </recommendedName>
</protein>
<evidence type="ECO:0000313" key="1">
    <source>
        <dbReference type="EMBL" id="GAX25469.1"/>
    </source>
</evidence>
<sequence length="165" mass="18752">MEAYNPFAVFARQGQLFCCHDRCRSTVPRRSFEDKAELQAAVAAWTASKSGVPPSNWDVAKVDDFSELFKDNTQFNEDISGWNTEFVYTMASMFEGATAFNQDISGWNTEITSNMNRMFYGASAFNQDLCPWYQQLRNVDDMFVGTNCPNKNDPGVANYCFNCEN</sequence>
<dbReference type="AlphaFoldDB" id="A0A1Z5KGT2"/>
<organism evidence="1 2">
    <name type="scientific">Fistulifera solaris</name>
    <name type="common">Oleaginous diatom</name>
    <dbReference type="NCBI Taxonomy" id="1519565"/>
    <lineage>
        <taxon>Eukaryota</taxon>
        <taxon>Sar</taxon>
        <taxon>Stramenopiles</taxon>
        <taxon>Ochrophyta</taxon>
        <taxon>Bacillariophyta</taxon>
        <taxon>Bacillariophyceae</taxon>
        <taxon>Bacillariophycidae</taxon>
        <taxon>Naviculales</taxon>
        <taxon>Naviculaceae</taxon>
        <taxon>Fistulifera</taxon>
    </lineage>
</organism>
<comment type="caution">
    <text evidence="1">The sequence shown here is derived from an EMBL/GenBank/DDBJ whole genome shotgun (WGS) entry which is preliminary data.</text>
</comment>
<dbReference type="Pfam" id="PF03382">
    <property type="entry name" value="DUF285"/>
    <property type="match status" value="1"/>
</dbReference>
<gene>
    <name evidence="1" type="ORF">FisN_12Lu010</name>
</gene>
<proteinExistence type="predicted"/>
<evidence type="ECO:0008006" key="3">
    <source>
        <dbReference type="Google" id="ProtNLM"/>
    </source>
</evidence>
<reference evidence="1 2" key="1">
    <citation type="journal article" date="2015" name="Plant Cell">
        <title>Oil accumulation by the oleaginous diatom Fistulifera solaris as revealed by the genome and transcriptome.</title>
        <authorList>
            <person name="Tanaka T."/>
            <person name="Maeda Y."/>
            <person name="Veluchamy A."/>
            <person name="Tanaka M."/>
            <person name="Abida H."/>
            <person name="Marechal E."/>
            <person name="Bowler C."/>
            <person name="Muto M."/>
            <person name="Sunaga Y."/>
            <person name="Tanaka M."/>
            <person name="Yoshino T."/>
            <person name="Taniguchi T."/>
            <person name="Fukuda Y."/>
            <person name="Nemoto M."/>
            <person name="Matsumoto M."/>
            <person name="Wong P.S."/>
            <person name="Aburatani S."/>
            <person name="Fujibuchi W."/>
        </authorList>
    </citation>
    <scope>NUCLEOTIDE SEQUENCE [LARGE SCALE GENOMIC DNA]</scope>
    <source>
        <strain evidence="1 2">JPCC DA0580</strain>
    </source>
</reference>
<dbReference type="InParanoid" id="A0A1Z5KGT2"/>
<dbReference type="Proteomes" id="UP000198406">
    <property type="component" value="Unassembled WGS sequence"/>
</dbReference>
<name>A0A1Z5KGT2_FISSO</name>
<accession>A0A1Z5KGT2</accession>
<keyword evidence="2" id="KW-1185">Reference proteome</keyword>
<evidence type="ECO:0000313" key="2">
    <source>
        <dbReference type="Proteomes" id="UP000198406"/>
    </source>
</evidence>